<dbReference type="GO" id="GO:0005739">
    <property type="term" value="C:mitochondrion"/>
    <property type="evidence" value="ECO:0007669"/>
    <property type="project" value="TreeGrafter"/>
</dbReference>
<dbReference type="FunFam" id="1.20.1050.10:FF:000010">
    <property type="entry name" value="Maleylacetoacetate isomerase isoform 1"/>
    <property type="match status" value="1"/>
</dbReference>
<dbReference type="CDD" id="cd03191">
    <property type="entry name" value="GST_C_Zeta"/>
    <property type="match status" value="1"/>
</dbReference>
<dbReference type="PROSITE" id="PS50404">
    <property type="entry name" value="GST_NTER"/>
    <property type="match status" value="1"/>
</dbReference>
<evidence type="ECO:0000259" key="2">
    <source>
        <dbReference type="PROSITE" id="PS50404"/>
    </source>
</evidence>
<dbReference type="AlphaFoldDB" id="A0A507CNU0"/>
<reference evidence="4 5" key="1">
    <citation type="journal article" date="2019" name="Sci. Rep.">
        <title>Comparative genomics of chytrid fungi reveal insights into the obligate biotrophic and pathogenic lifestyle of Synchytrium endobioticum.</title>
        <authorList>
            <person name="van de Vossenberg B.T.L.H."/>
            <person name="Warris S."/>
            <person name="Nguyen H.D.T."/>
            <person name="van Gent-Pelzer M.P.E."/>
            <person name="Joly D.L."/>
            <person name="van de Geest H.C."/>
            <person name="Bonants P.J.M."/>
            <person name="Smith D.S."/>
            <person name="Levesque C.A."/>
            <person name="van der Lee T.A.J."/>
        </authorList>
    </citation>
    <scope>NUCLEOTIDE SEQUENCE [LARGE SCALE GENOMIC DNA]</scope>
    <source>
        <strain evidence="4 5">LEV6574</strain>
    </source>
</reference>
<dbReference type="PANTHER" id="PTHR42673:SF4">
    <property type="entry name" value="MALEYLACETOACETATE ISOMERASE"/>
    <property type="match status" value="1"/>
</dbReference>
<dbReference type="InterPro" id="IPR010987">
    <property type="entry name" value="Glutathione-S-Trfase_C-like"/>
</dbReference>
<organism evidence="4 5">
    <name type="scientific">Synchytrium endobioticum</name>
    <dbReference type="NCBI Taxonomy" id="286115"/>
    <lineage>
        <taxon>Eukaryota</taxon>
        <taxon>Fungi</taxon>
        <taxon>Fungi incertae sedis</taxon>
        <taxon>Chytridiomycota</taxon>
        <taxon>Chytridiomycota incertae sedis</taxon>
        <taxon>Chytridiomycetes</taxon>
        <taxon>Synchytriales</taxon>
        <taxon>Synchytriaceae</taxon>
        <taxon>Synchytrium</taxon>
    </lineage>
</organism>
<dbReference type="InterPro" id="IPR004046">
    <property type="entry name" value="GST_C"/>
</dbReference>
<sequence>MAPPRKKPFLYSYWRSSASWRVRIGLALKEIEYEYVPVNLVKGEQLGPEFMELNPAKLVPLLIWDDKHLTQSPAILELLDELYPEIHPFLPADPYAKATVRSIVDAIVCDTHPVANSRILKLVGGDDDAKRAEYAKVVITWGMEAVEAQLRKTAGKYSYGDALTMADIVLAPQFYNVYRWKCDVGMFPTCERVYNELLQLDAFSKTHPDLQPDNPDLSR</sequence>
<evidence type="ECO:0000313" key="4">
    <source>
        <dbReference type="EMBL" id="TPX40801.1"/>
    </source>
</evidence>
<evidence type="ECO:0000256" key="1">
    <source>
        <dbReference type="ARBA" id="ARBA00010007"/>
    </source>
</evidence>
<dbReference type="InterPro" id="IPR005955">
    <property type="entry name" value="GST_Zeta"/>
</dbReference>
<dbReference type="InterPro" id="IPR004045">
    <property type="entry name" value="Glutathione_S-Trfase_N"/>
</dbReference>
<feature type="domain" description="GST C-terminal" evidence="3">
    <location>
        <begin position="93"/>
        <end position="216"/>
    </location>
</feature>
<name>A0A507CNU0_9FUNG</name>
<dbReference type="NCBIfam" id="TIGR01262">
    <property type="entry name" value="maiA"/>
    <property type="match status" value="1"/>
</dbReference>
<dbReference type="SFLD" id="SFLDS00019">
    <property type="entry name" value="Glutathione_Transferase_(cytos"/>
    <property type="match status" value="1"/>
</dbReference>
<evidence type="ECO:0008006" key="6">
    <source>
        <dbReference type="Google" id="ProtNLM"/>
    </source>
</evidence>
<dbReference type="CDD" id="cd03042">
    <property type="entry name" value="GST_N_Zeta"/>
    <property type="match status" value="1"/>
</dbReference>
<dbReference type="VEuPathDB" id="FungiDB:SeMB42_g03744"/>
<dbReference type="SUPFAM" id="SSF47616">
    <property type="entry name" value="GST C-terminal domain-like"/>
    <property type="match status" value="1"/>
</dbReference>
<dbReference type="Pfam" id="PF14497">
    <property type="entry name" value="GST_C_3"/>
    <property type="match status" value="1"/>
</dbReference>
<dbReference type="InterPro" id="IPR040079">
    <property type="entry name" value="Glutathione_S-Trfase"/>
</dbReference>
<dbReference type="GO" id="GO:0006559">
    <property type="term" value="P:L-phenylalanine catabolic process"/>
    <property type="evidence" value="ECO:0007669"/>
    <property type="project" value="TreeGrafter"/>
</dbReference>
<dbReference type="EMBL" id="QEAM01000360">
    <property type="protein sequence ID" value="TPX40801.1"/>
    <property type="molecule type" value="Genomic_DNA"/>
</dbReference>
<comment type="similarity">
    <text evidence="1">Belongs to the GST superfamily. Zeta family.</text>
</comment>
<dbReference type="InterPro" id="IPR036282">
    <property type="entry name" value="Glutathione-S-Trfase_C_sf"/>
</dbReference>
<protein>
    <recommendedName>
        <fullName evidence="6">Maleylacetoacetate isomerase</fullName>
    </recommendedName>
</protein>
<dbReference type="SUPFAM" id="SSF52833">
    <property type="entry name" value="Thioredoxin-like"/>
    <property type="match status" value="1"/>
</dbReference>
<dbReference type="GO" id="GO:0004364">
    <property type="term" value="F:glutathione transferase activity"/>
    <property type="evidence" value="ECO:0007669"/>
    <property type="project" value="TreeGrafter"/>
</dbReference>
<proteinExistence type="inferred from homology"/>
<dbReference type="OrthoDB" id="202840at2759"/>
<feature type="domain" description="GST N-terminal" evidence="2">
    <location>
        <begin position="6"/>
        <end position="87"/>
    </location>
</feature>
<dbReference type="InterPro" id="IPR034333">
    <property type="entry name" value="GST_Zeta_N"/>
</dbReference>
<dbReference type="SFLD" id="SFLDG00358">
    <property type="entry name" value="Main_(cytGST)"/>
    <property type="match status" value="1"/>
</dbReference>
<dbReference type="InterPro" id="IPR036249">
    <property type="entry name" value="Thioredoxin-like_sf"/>
</dbReference>
<dbReference type="PROSITE" id="PS50405">
    <property type="entry name" value="GST_CTER"/>
    <property type="match status" value="1"/>
</dbReference>
<evidence type="ECO:0000313" key="5">
    <source>
        <dbReference type="Proteomes" id="UP000320475"/>
    </source>
</evidence>
<dbReference type="Pfam" id="PF02798">
    <property type="entry name" value="GST_N"/>
    <property type="match status" value="1"/>
</dbReference>
<dbReference type="PANTHER" id="PTHR42673">
    <property type="entry name" value="MALEYLACETOACETATE ISOMERASE"/>
    <property type="match status" value="1"/>
</dbReference>
<dbReference type="Gene3D" id="1.20.1050.10">
    <property type="match status" value="1"/>
</dbReference>
<dbReference type="Gene3D" id="3.40.30.10">
    <property type="entry name" value="Glutaredoxin"/>
    <property type="match status" value="1"/>
</dbReference>
<dbReference type="GO" id="GO:0016034">
    <property type="term" value="F:maleylacetoacetate isomerase activity"/>
    <property type="evidence" value="ECO:0007669"/>
    <property type="project" value="TreeGrafter"/>
</dbReference>
<dbReference type="Proteomes" id="UP000320475">
    <property type="component" value="Unassembled WGS sequence"/>
</dbReference>
<gene>
    <name evidence="4" type="ORF">SeLEV6574_g06405</name>
</gene>
<accession>A0A507CNU0</accession>
<evidence type="ECO:0000259" key="3">
    <source>
        <dbReference type="PROSITE" id="PS50405"/>
    </source>
</evidence>
<dbReference type="InterPro" id="IPR034330">
    <property type="entry name" value="GST_Zeta_C"/>
</dbReference>
<comment type="caution">
    <text evidence="4">The sequence shown here is derived from an EMBL/GenBank/DDBJ whole genome shotgun (WGS) entry which is preliminary data.</text>
</comment>
<dbReference type="GO" id="GO:0006749">
    <property type="term" value="P:glutathione metabolic process"/>
    <property type="evidence" value="ECO:0007669"/>
    <property type="project" value="TreeGrafter"/>
</dbReference>